<comment type="pathway">
    <text evidence="5">Amine and polyamine degradation; ethanolamine degradation.</text>
</comment>
<dbReference type="AlphaFoldDB" id="A0A2S6GLB0"/>
<sequence>MSNNNEPTIAQDPWLSLKQFTPARIALGRVGMSLPTRACLDFQLAHALARDAVNIPLDFAGLEQRLKKEGYQTLTLQTQAENQTIYLQRPDLGRLLSASAAACLRHNAHLPVDAVVVVADGLSSTAIEHHAEPFLRLLLPELQQRDYRLPPVCLIKHGRVAIGDAVAEHYSAKLCMVLIGERPGLSSPDSMGIYFTYQARSGISTDADRNCISNIHNNGLSYQQALKKLLFLVNEAEKLQLSGVNLKDETTDATANVQQKQANFLLD</sequence>
<protein>
    <recommendedName>
        <fullName evidence="5">Ethanolamine ammonia-lyase small subunit</fullName>
        <shortName evidence="5">EAL small subunit</shortName>
        <ecNumber evidence="5">4.3.1.7</ecNumber>
    </recommendedName>
</protein>
<feature type="binding site" evidence="5">
    <location>
        <position position="211"/>
    </location>
    <ligand>
        <name>adenosylcob(III)alamin</name>
        <dbReference type="ChEBI" id="CHEBI:18408"/>
    </ligand>
</feature>
<dbReference type="UniPathway" id="UPA00560"/>
<dbReference type="Gene3D" id="3.40.50.11240">
    <property type="entry name" value="Ethanolamine ammonia-lyase light chain (EutC)"/>
    <property type="match status" value="1"/>
</dbReference>
<dbReference type="GO" id="GO:0006520">
    <property type="term" value="P:amino acid metabolic process"/>
    <property type="evidence" value="ECO:0007669"/>
    <property type="project" value="InterPro"/>
</dbReference>
<dbReference type="EMBL" id="PTIY01000018">
    <property type="protein sequence ID" value="PPK66022.1"/>
    <property type="molecule type" value="Genomic_DNA"/>
</dbReference>
<dbReference type="GO" id="GO:0009350">
    <property type="term" value="C:ethanolamine ammonia-lyase complex"/>
    <property type="evidence" value="ECO:0007669"/>
    <property type="project" value="UniProtKB-UniRule"/>
</dbReference>
<comment type="subcellular location">
    <subcellularLocation>
        <location evidence="5">Bacterial microcompartment</location>
    </subcellularLocation>
</comment>
<proteinExistence type="inferred from homology"/>
<dbReference type="GO" id="GO:0031471">
    <property type="term" value="C:ethanolamine degradation polyhedral organelle"/>
    <property type="evidence" value="ECO:0007669"/>
    <property type="project" value="UniProtKB-UniRule"/>
</dbReference>
<reference evidence="6 7" key="1">
    <citation type="submission" date="2018-02" db="EMBL/GenBank/DDBJ databases">
        <title>Subsurface microbial communities from deep shales in Ohio and West Virginia, USA.</title>
        <authorList>
            <person name="Wrighton K."/>
        </authorList>
    </citation>
    <scope>NUCLEOTIDE SEQUENCE [LARGE SCALE GENOMIC DNA]</scope>
    <source>
        <strain evidence="6 7">OWC-G53F</strain>
    </source>
</reference>
<gene>
    <name evidence="5" type="primary">eutC</name>
    <name evidence="6" type="ORF">B0F88_11854</name>
</gene>
<dbReference type="InterPro" id="IPR042255">
    <property type="entry name" value="EutC_N"/>
</dbReference>
<dbReference type="HAMAP" id="MF_00601">
    <property type="entry name" value="EutC"/>
    <property type="match status" value="1"/>
</dbReference>
<accession>A0A2S6GLB0</accession>
<keyword evidence="1 5" id="KW-0846">Cobalamin</keyword>
<evidence type="ECO:0000256" key="5">
    <source>
        <dbReference type="HAMAP-Rule" id="MF_00601"/>
    </source>
</evidence>
<dbReference type="OrthoDB" id="114248at2"/>
<keyword evidence="7" id="KW-1185">Reference proteome</keyword>
<dbReference type="InterPro" id="IPR042251">
    <property type="entry name" value="EutC_C"/>
</dbReference>
<dbReference type="EC" id="4.3.1.7" evidence="5"/>
<dbReference type="InterPro" id="IPR009246">
    <property type="entry name" value="EutC"/>
</dbReference>
<evidence type="ECO:0000256" key="4">
    <source>
        <dbReference type="ARBA" id="ARBA00024446"/>
    </source>
</evidence>
<dbReference type="PANTHER" id="PTHR39330">
    <property type="entry name" value="ETHANOLAMINE AMMONIA-LYASE LIGHT CHAIN"/>
    <property type="match status" value="1"/>
</dbReference>
<keyword evidence="4 5" id="KW-1283">Bacterial microcompartment</keyword>
<name>A0A2S6GLB0_9GAMM</name>
<dbReference type="Gene3D" id="1.10.30.40">
    <property type="entry name" value="Ethanolamine ammonia-lyase light chain (EutC), N-terminal domain"/>
    <property type="match status" value="1"/>
</dbReference>
<keyword evidence="3 5" id="KW-0170">Cobalt</keyword>
<comment type="subunit">
    <text evidence="5">The basic unit is a heterodimer which dimerizes to form tetramers. The heterotetramers trimerize; 6 large subunits form a core ring with 6 small subunits projecting outwards.</text>
</comment>
<evidence type="ECO:0000256" key="1">
    <source>
        <dbReference type="ARBA" id="ARBA00022628"/>
    </source>
</evidence>
<dbReference type="Proteomes" id="UP000238071">
    <property type="component" value="Unassembled WGS sequence"/>
</dbReference>
<comment type="caution">
    <text evidence="6">The sequence shown here is derived from an EMBL/GenBank/DDBJ whole genome shotgun (WGS) entry which is preliminary data.</text>
</comment>
<dbReference type="PANTHER" id="PTHR39330:SF1">
    <property type="entry name" value="ETHANOLAMINE AMMONIA-LYASE SMALL SUBUNIT"/>
    <property type="match status" value="1"/>
</dbReference>
<feature type="binding site" evidence="5">
    <location>
        <position position="181"/>
    </location>
    <ligand>
        <name>adenosylcob(III)alamin</name>
        <dbReference type="ChEBI" id="CHEBI:18408"/>
    </ligand>
</feature>
<dbReference type="PIRSF" id="PIRSF018982">
    <property type="entry name" value="EutC"/>
    <property type="match status" value="1"/>
</dbReference>
<keyword evidence="2 5" id="KW-0456">Lyase</keyword>
<dbReference type="GO" id="GO:0046336">
    <property type="term" value="P:ethanolamine catabolic process"/>
    <property type="evidence" value="ECO:0007669"/>
    <property type="project" value="UniProtKB-UniRule"/>
</dbReference>
<evidence type="ECO:0000313" key="6">
    <source>
        <dbReference type="EMBL" id="PPK66022.1"/>
    </source>
</evidence>
<dbReference type="RefSeq" id="WP_104425124.1">
    <property type="nucleotide sequence ID" value="NZ_PTIY01000018.1"/>
</dbReference>
<evidence type="ECO:0000256" key="3">
    <source>
        <dbReference type="ARBA" id="ARBA00023285"/>
    </source>
</evidence>
<comment type="catalytic activity">
    <reaction evidence="5">
        <text>ethanolamine = acetaldehyde + NH4(+)</text>
        <dbReference type="Rhea" id="RHEA:15313"/>
        <dbReference type="ChEBI" id="CHEBI:15343"/>
        <dbReference type="ChEBI" id="CHEBI:28938"/>
        <dbReference type="ChEBI" id="CHEBI:57603"/>
        <dbReference type="EC" id="4.3.1.7"/>
    </reaction>
</comment>
<dbReference type="GO" id="GO:0008851">
    <property type="term" value="F:ethanolamine ammonia-lyase activity"/>
    <property type="evidence" value="ECO:0007669"/>
    <property type="project" value="UniProtKB-UniRule"/>
</dbReference>
<evidence type="ECO:0000256" key="2">
    <source>
        <dbReference type="ARBA" id="ARBA00023239"/>
    </source>
</evidence>
<organism evidence="6 7">
    <name type="scientific">Methylobacter tundripaludum</name>
    <dbReference type="NCBI Taxonomy" id="173365"/>
    <lineage>
        <taxon>Bacteria</taxon>
        <taxon>Pseudomonadati</taxon>
        <taxon>Pseudomonadota</taxon>
        <taxon>Gammaproteobacteria</taxon>
        <taxon>Methylococcales</taxon>
        <taxon>Methylococcaceae</taxon>
        <taxon>Methylobacter</taxon>
    </lineage>
</organism>
<dbReference type="GO" id="GO:0031419">
    <property type="term" value="F:cobalamin binding"/>
    <property type="evidence" value="ECO:0007669"/>
    <property type="project" value="UniProtKB-UniRule"/>
</dbReference>
<comment type="similarity">
    <text evidence="5">Belongs to the EutC family.</text>
</comment>
<comment type="function">
    <text evidence="5">Catalyzes the deamination of various vicinal amino-alcohols to oxo compounds. Allows this organism to utilize ethanolamine as the sole source of nitrogen and carbon in the presence of external vitamin B12.</text>
</comment>
<dbReference type="NCBIfam" id="NF003971">
    <property type="entry name" value="PRK05465.1"/>
    <property type="match status" value="1"/>
</dbReference>
<feature type="binding site" evidence="5">
    <location>
        <position position="160"/>
    </location>
    <ligand>
        <name>adenosylcob(III)alamin</name>
        <dbReference type="ChEBI" id="CHEBI:18408"/>
    </ligand>
</feature>
<dbReference type="Pfam" id="PF05985">
    <property type="entry name" value="EutC"/>
    <property type="match status" value="1"/>
</dbReference>
<evidence type="ECO:0000313" key="7">
    <source>
        <dbReference type="Proteomes" id="UP000238071"/>
    </source>
</evidence>
<comment type="cofactor">
    <cofactor evidence="5">
        <name>adenosylcob(III)alamin</name>
        <dbReference type="ChEBI" id="CHEBI:18408"/>
    </cofactor>
    <text evidence="5">Binds between the large and small subunits.</text>
</comment>